<dbReference type="InterPro" id="IPR006680">
    <property type="entry name" value="Amidohydro-rel"/>
</dbReference>
<dbReference type="AlphaFoldDB" id="A0A0B1S9A4"/>
<dbReference type="OrthoDB" id="10264777at2759"/>
<feature type="domain" description="Amidohydrolase-related" evidence="2">
    <location>
        <begin position="6"/>
        <end position="67"/>
    </location>
</feature>
<dbReference type="GO" id="GO:0008448">
    <property type="term" value="F:N-acetylglucosamine-6-phosphate deacetylase activity"/>
    <property type="evidence" value="ECO:0007669"/>
    <property type="project" value="TreeGrafter"/>
</dbReference>
<proteinExistence type="predicted"/>
<evidence type="ECO:0000313" key="4">
    <source>
        <dbReference type="Proteomes" id="UP000053660"/>
    </source>
</evidence>
<keyword evidence="1" id="KW-0378">Hydrolase</keyword>
<name>A0A0B1S9A4_OESDE</name>
<dbReference type="EMBL" id="KN584492">
    <property type="protein sequence ID" value="KHJ81878.1"/>
    <property type="molecule type" value="Genomic_DNA"/>
</dbReference>
<evidence type="ECO:0000256" key="1">
    <source>
        <dbReference type="ARBA" id="ARBA00022801"/>
    </source>
</evidence>
<gene>
    <name evidence="3" type="ORF">OESDEN_18433</name>
</gene>
<reference evidence="3 4" key="1">
    <citation type="submission" date="2014-03" db="EMBL/GenBank/DDBJ databases">
        <title>Draft genome of the hookworm Oesophagostomum dentatum.</title>
        <authorList>
            <person name="Mitreva M."/>
        </authorList>
    </citation>
    <scope>NUCLEOTIDE SEQUENCE [LARGE SCALE GENOMIC DNA]</scope>
    <source>
        <strain evidence="3 4">OD-Hann</strain>
    </source>
</reference>
<keyword evidence="4" id="KW-1185">Reference proteome</keyword>
<dbReference type="SUPFAM" id="SSF51338">
    <property type="entry name" value="Composite domain of metallo-dependent hydrolases"/>
    <property type="match status" value="1"/>
</dbReference>
<dbReference type="GO" id="GO:0006046">
    <property type="term" value="P:N-acetylglucosamine catabolic process"/>
    <property type="evidence" value="ECO:0007669"/>
    <property type="project" value="TreeGrafter"/>
</dbReference>
<dbReference type="PANTHER" id="PTHR11113">
    <property type="entry name" value="N-ACETYLGLUCOSAMINE-6-PHOSPHATE DEACETYLASE"/>
    <property type="match status" value="1"/>
</dbReference>
<dbReference type="PANTHER" id="PTHR11113:SF14">
    <property type="entry name" value="N-ACETYLGLUCOSAMINE-6-PHOSPHATE DEACETYLASE"/>
    <property type="match status" value="1"/>
</dbReference>
<dbReference type="InterPro" id="IPR011059">
    <property type="entry name" value="Metal-dep_hydrolase_composite"/>
</dbReference>
<dbReference type="Gene3D" id="2.30.40.10">
    <property type="entry name" value="Urease, subunit C, domain 1"/>
    <property type="match status" value="1"/>
</dbReference>
<sequence length="73" mass="7806">MPYCIKHLAKAARCPLEEALVCATDKPAALMGVRDRKGAISIGLDADLVLINEDVDVLATYIGGKMVYANKNS</sequence>
<dbReference type="Pfam" id="PF01979">
    <property type="entry name" value="Amidohydro_1"/>
    <property type="match status" value="1"/>
</dbReference>
<dbReference type="Proteomes" id="UP000053660">
    <property type="component" value="Unassembled WGS sequence"/>
</dbReference>
<accession>A0A0B1S9A4</accession>
<evidence type="ECO:0000259" key="2">
    <source>
        <dbReference type="Pfam" id="PF01979"/>
    </source>
</evidence>
<evidence type="ECO:0000313" key="3">
    <source>
        <dbReference type="EMBL" id="KHJ81878.1"/>
    </source>
</evidence>
<protein>
    <recommendedName>
        <fullName evidence="2">Amidohydrolase-related domain-containing protein</fullName>
    </recommendedName>
</protein>
<organism evidence="3 4">
    <name type="scientific">Oesophagostomum dentatum</name>
    <name type="common">Nodular worm</name>
    <dbReference type="NCBI Taxonomy" id="61180"/>
    <lineage>
        <taxon>Eukaryota</taxon>
        <taxon>Metazoa</taxon>
        <taxon>Ecdysozoa</taxon>
        <taxon>Nematoda</taxon>
        <taxon>Chromadorea</taxon>
        <taxon>Rhabditida</taxon>
        <taxon>Rhabditina</taxon>
        <taxon>Rhabditomorpha</taxon>
        <taxon>Strongyloidea</taxon>
        <taxon>Strongylidae</taxon>
        <taxon>Oesophagostomum</taxon>
    </lineage>
</organism>